<organism evidence="1 2">
    <name type="scientific">Rhodocollybia butyracea</name>
    <dbReference type="NCBI Taxonomy" id="206335"/>
    <lineage>
        <taxon>Eukaryota</taxon>
        <taxon>Fungi</taxon>
        <taxon>Dikarya</taxon>
        <taxon>Basidiomycota</taxon>
        <taxon>Agaricomycotina</taxon>
        <taxon>Agaricomycetes</taxon>
        <taxon>Agaricomycetidae</taxon>
        <taxon>Agaricales</taxon>
        <taxon>Marasmiineae</taxon>
        <taxon>Omphalotaceae</taxon>
        <taxon>Rhodocollybia</taxon>
    </lineage>
</organism>
<protein>
    <submittedName>
        <fullName evidence="1">Uncharacterized protein</fullName>
    </submittedName>
</protein>
<sequence length="481" mass="55581">MSVSFERVFEAFTSLNNDTLNNTPFVFFNEFETSTIVVLRRINRFMANHTSIFLTATLWHTMKRFFHSPAEYGEFQDIQAYTGTLISGSIALQYFSREVYESDLDLYCELQKCTELAQWLQRVGYKYIASRDQKSTFTDEYKRTLLGESQIQVIHQPPNIPENQYRSDIIISVWNFSRNETKIQLIALRCGPLEAVLSFHSTCVMNIISHYSAFSLFPRTTLVKHETVVFNRGKQPQQALLQKWNDRGYASSKTLDWQSIIDFNSEFYSGIARFPRDNFCYSRELPYFGNQQSHRDRLECNSFELAFSGNTNKFIFERAQVPPGSSTYIISKQEKPRLRTHLRYYHHLIYDGTLSGDSAVYIIQKNSSLRRTPNNLGSNAERATCDFLAFASPLGEQFEVDCSMAYATLQFLRRIFSAFPNATISDYEIHDRPGSVALSAGVHIRCTGSEPRFSCDIQKDLMALINLGIVFLLRWEYSDSD</sequence>
<reference evidence="1" key="1">
    <citation type="submission" date="2020-11" db="EMBL/GenBank/DDBJ databases">
        <authorList>
            <consortium name="DOE Joint Genome Institute"/>
            <person name="Ahrendt S."/>
            <person name="Riley R."/>
            <person name="Andreopoulos W."/>
            <person name="Labutti K."/>
            <person name="Pangilinan J."/>
            <person name="Ruiz-Duenas F.J."/>
            <person name="Barrasa J.M."/>
            <person name="Sanchez-Garcia M."/>
            <person name="Camarero S."/>
            <person name="Miyauchi S."/>
            <person name="Serrano A."/>
            <person name="Linde D."/>
            <person name="Babiker R."/>
            <person name="Drula E."/>
            <person name="Ayuso-Fernandez I."/>
            <person name="Pacheco R."/>
            <person name="Padilla G."/>
            <person name="Ferreira P."/>
            <person name="Barriuso J."/>
            <person name="Kellner H."/>
            <person name="Castanera R."/>
            <person name="Alfaro M."/>
            <person name="Ramirez L."/>
            <person name="Pisabarro A.G."/>
            <person name="Kuo A."/>
            <person name="Tritt A."/>
            <person name="Lipzen A."/>
            <person name="He G."/>
            <person name="Yan M."/>
            <person name="Ng V."/>
            <person name="Cullen D."/>
            <person name="Martin F."/>
            <person name="Rosso M.-N."/>
            <person name="Henrissat B."/>
            <person name="Hibbett D."/>
            <person name="Martinez A.T."/>
            <person name="Grigoriev I.V."/>
        </authorList>
    </citation>
    <scope>NUCLEOTIDE SEQUENCE</scope>
    <source>
        <strain evidence="1">AH 40177</strain>
    </source>
</reference>
<name>A0A9P5U3Z2_9AGAR</name>
<dbReference type="EMBL" id="JADNRY010000109">
    <property type="protein sequence ID" value="KAF9065117.1"/>
    <property type="molecule type" value="Genomic_DNA"/>
</dbReference>
<proteinExistence type="predicted"/>
<evidence type="ECO:0000313" key="2">
    <source>
        <dbReference type="Proteomes" id="UP000772434"/>
    </source>
</evidence>
<gene>
    <name evidence="1" type="ORF">BDP27DRAFT_1425173</name>
</gene>
<dbReference type="OrthoDB" id="3041043at2759"/>
<comment type="caution">
    <text evidence="1">The sequence shown here is derived from an EMBL/GenBank/DDBJ whole genome shotgun (WGS) entry which is preliminary data.</text>
</comment>
<keyword evidence="2" id="KW-1185">Reference proteome</keyword>
<dbReference type="AlphaFoldDB" id="A0A9P5U3Z2"/>
<evidence type="ECO:0000313" key="1">
    <source>
        <dbReference type="EMBL" id="KAF9065117.1"/>
    </source>
</evidence>
<dbReference type="Proteomes" id="UP000772434">
    <property type="component" value="Unassembled WGS sequence"/>
</dbReference>
<accession>A0A9P5U3Z2</accession>